<reference evidence="1" key="2">
    <citation type="journal article" date="2015" name="Fish Shellfish Immunol.">
        <title>Early steps in the European eel (Anguilla anguilla)-Vibrio vulnificus interaction in the gills: Role of the RtxA13 toxin.</title>
        <authorList>
            <person name="Callol A."/>
            <person name="Pajuelo D."/>
            <person name="Ebbesson L."/>
            <person name="Teles M."/>
            <person name="MacKenzie S."/>
            <person name="Amaro C."/>
        </authorList>
    </citation>
    <scope>NUCLEOTIDE SEQUENCE</scope>
</reference>
<organism evidence="1">
    <name type="scientific">Anguilla anguilla</name>
    <name type="common">European freshwater eel</name>
    <name type="synonym">Muraena anguilla</name>
    <dbReference type="NCBI Taxonomy" id="7936"/>
    <lineage>
        <taxon>Eukaryota</taxon>
        <taxon>Metazoa</taxon>
        <taxon>Chordata</taxon>
        <taxon>Craniata</taxon>
        <taxon>Vertebrata</taxon>
        <taxon>Euteleostomi</taxon>
        <taxon>Actinopterygii</taxon>
        <taxon>Neopterygii</taxon>
        <taxon>Teleostei</taxon>
        <taxon>Anguilliformes</taxon>
        <taxon>Anguillidae</taxon>
        <taxon>Anguilla</taxon>
    </lineage>
</organism>
<name>A0A0E9USI7_ANGAN</name>
<reference evidence="1" key="1">
    <citation type="submission" date="2014-11" db="EMBL/GenBank/DDBJ databases">
        <authorList>
            <person name="Amaro Gonzalez C."/>
        </authorList>
    </citation>
    <scope>NUCLEOTIDE SEQUENCE</scope>
</reference>
<dbReference type="EMBL" id="GBXM01040392">
    <property type="protein sequence ID" value="JAH68185.1"/>
    <property type="molecule type" value="Transcribed_RNA"/>
</dbReference>
<accession>A0A0E9USI7</accession>
<proteinExistence type="predicted"/>
<sequence>MSGSQMLGCMREMKGKSGCLPFCLCLCICFLSLIKEQTQPYFLCQEFTYRIL</sequence>
<protein>
    <submittedName>
        <fullName evidence="1">Uncharacterized protein</fullName>
    </submittedName>
</protein>
<evidence type="ECO:0000313" key="1">
    <source>
        <dbReference type="EMBL" id="JAH68185.1"/>
    </source>
</evidence>
<dbReference type="AlphaFoldDB" id="A0A0E9USI7"/>